<dbReference type="AlphaFoldDB" id="A0A9N9FTA0"/>
<dbReference type="Pfam" id="PF08238">
    <property type="entry name" value="Sel1"/>
    <property type="match status" value="3"/>
</dbReference>
<reference evidence="2" key="1">
    <citation type="submission" date="2021-06" db="EMBL/GenBank/DDBJ databases">
        <authorList>
            <person name="Kallberg Y."/>
            <person name="Tangrot J."/>
            <person name="Rosling A."/>
        </authorList>
    </citation>
    <scope>NUCLEOTIDE SEQUENCE</scope>
    <source>
        <strain evidence="2">MT106</strain>
    </source>
</reference>
<comment type="similarity">
    <text evidence="1">Belongs to the sel-1 family.</text>
</comment>
<keyword evidence="3" id="KW-1185">Reference proteome</keyword>
<dbReference type="PANTHER" id="PTHR11102:SF160">
    <property type="entry name" value="ERAD-ASSOCIATED E3 UBIQUITIN-PROTEIN LIGASE COMPONENT HRD3"/>
    <property type="match status" value="1"/>
</dbReference>
<protein>
    <submittedName>
        <fullName evidence="2">6787_t:CDS:1</fullName>
    </submittedName>
</protein>
<dbReference type="Gene3D" id="1.25.40.10">
    <property type="entry name" value="Tetratricopeptide repeat domain"/>
    <property type="match status" value="1"/>
</dbReference>
<name>A0A9N9FTA0_9GLOM</name>
<evidence type="ECO:0000256" key="1">
    <source>
        <dbReference type="ARBA" id="ARBA00038101"/>
    </source>
</evidence>
<comment type="caution">
    <text evidence="2">The sequence shown here is derived from an EMBL/GenBank/DDBJ whole genome shotgun (WGS) entry which is preliminary data.</text>
</comment>
<dbReference type="SUPFAM" id="SSF81901">
    <property type="entry name" value="HCP-like"/>
    <property type="match status" value="1"/>
</dbReference>
<evidence type="ECO:0000313" key="2">
    <source>
        <dbReference type="EMBL" id="CAG8554792.1"/>
    </source>
</evidence>
<dbReference type="OrthoDB" id="2242379at2759"/>
<dbReference type="InterPro" id="IPR050767">
    <property type="entry name" value="Sel1_AlgK"/>
</dbReference>
<gene>
    <name evidence="2" type="ORF">AGERDE_LOCUS6852</name>
</gene>
<evidence type="ECO:0000313" key="3">
    <source>
        <dbReference type="Proteomes" id="UP000789831"/>
    </source>
</evidence>
<dbReference type="InterPro" id="IPR006597">
    <property type="entry name" value="Sel1-like"/>
</dbReference>
<proteinExistence type="inferred from homology"/>
<dbReference type="SMART" id="SM00671">
    <property type="entry name" value="SEL1"/>
    <property type="match status" value="3"/>
</dbReference>
<organism evidence="2 3">
    <name type="scientific">Ambispora gerdemannii</name>
    <dbReference type="NCBI Taxonomy" id="144530"/>
    <lineage>
        <taxon>Eukaryota</taxon>
        <taxon>Fungi</taxon>
        <taxon>Fungi incertae sedis</taxon>
        <taxon>Mucoromycota</taxon>
        <taxon>Glomeromycotina</taxon>
        <taxon>Glomeromycetes</taxon>
        <taxon>Archaeosporales</taxon>
        <taxon>Ambisporaceae</taxon>
        <taxon>Ambispora</taxon>
    </lineage>
</organism>
<dbReference type="EMBL" id="CAJVPL010001139">
    <property type="protein sequence ID" value="CAG8554792.1"/>
    <property type="molecule type" value="Genomic_DNA"/>
</dbReference>
<accession>A0A9N9FTA0</accession>
<dbReference type="InterPro" id="IPR011990">
    <property type="entry name" value="TPR-like_helical_dom_sf"/>
</dbReference>
<sequence>MSTNNIKEKNAIHEFPNYENAVKAFFSDIEMQKRTYNNTGEAINKFLKTTRSDAPEMIEYLTANHQNPQNHVILGAIYMYKVLCNRRPKSFDEYRKAAECNDPHGQYLLGCYYVAGIGTNQSSEMAVYWQRQAANQRIPSAHFALGYHYQYGYGVKKNLLNFYYYLQKAAESGHIRAMRKLANAHNCGAGTLQDNHKAIYWATKYKKAASDDYANTFMKNLFDPDLHRQKKMYFGMWCYW</sequence>
<dbReference type="Proteomes" id="UP000789831">
    <property type="component" value="Unassembled WGS sequence"/>
</dbReference>
<dbReference type="PANTHER" id="PTHR11102">
    <property type="entry name" value="SEL-1-LIKE PROTEIN"/>
    <property type="match status" value="1"/>
</dbReference>